<evidence type="ECO:0000313" key="2">
    <source>
        <dbReference type="Proteomes" id="UP000053268"/>
    </source>
</evidence>
<proteinExistence type="predicted"/>
<evidence type="ECO:0008006" key="3">
    <source>
        <dbReference type="Google" id="ProtNLM"/>
    </source>
</evidence>
<dbReference type="AlphaFoldDB" id="A0A194PH08"/>
<dbReference type="SUPFAM" id="SSF53335">
    <property type="entry name" value="S-adenosyl-L-methionine-dependent methyltransferases"/>
    <property type="match status" value="1"/>
</dbReference>
<organism evidence="1 2">
    <name type="scientific">Papilio xuthus</name>
    <name type="common">Asian swallowtail butterfly</name>
    <dbReference type="NCBI Taxonomy" id="66420"/>
    <lineage>
        <taxon>Eukaryota</taxon>
        <taxon>Metazoa</taxon>
        <taxon>Ecdysozoa</taxon>
        <taxon>Arthropoda</taxon>
        <taxon>Hexapoda</taxon>
        <taxon>Insecta</taxon>
        <taxon>Pterygota</taxon>
        <taxon>Neoptera</taxon>
        <taxon>Endopterygota</taxon>
        <taxon>Lepidoptera</taxon>
        <taxon>Glossata</taxon>
        <taxon>Ditrysia</taxon>
        <taxon>Papilionoidea</taxon>
        <taxon>Papilionidae</taxon>
        <taxon>Papilioninae</taxon>
        <taxon>Papilio</taxon>
    </lineage>
</organism>
<dbReference type="Proteomes" id="UP000053268">
    <property type="component" value="Unassembled WGS sequence"/>
</dbReference>
<accession>A0A194PH08</accession>
<dbReference type="InterPro" id="IPR026669">
    <property type="entry name" value="Arsenite_MeTrfase-like"/>
</dbReference>
<evidence type="ECO:0000313" key="1">
    <source>
        <dbReference type="EMBL" id="KPI92582.1"/>
    </source>
</evidence>
<dbReference type="PANTHER" id="PTHR43675">
    <property type="entry name" value="ARSENITE METHYLTRANSFERASE"/>
    <property type="match status" value="1"/>
</dbReference>
<reference evidence="1 2" key="1">
    <citation type="journal article" date="2015" name="Nat. Commun.">
        <title>Outbred genome sequencing and CRISPR/Cas9 gene editing in butterflies.</title>
        <authorList>
            <person name="Li X."/>
            <person name="Fan D."/>
            <person name="Zhang W."/>
            <person name="Liu G."/>
            <person name="Zhang L."/>
            <person name="Zhao L."/>
            <person name="Fang X."/>
            <person name="Chen L."/>
            <person name="Dong Y."/>
            <person name="Chen Y."/>
            <person name="Ding Y."/>
            <person name="Zhao R."/>
            <person name="Feng M."/>
            <person name="Zhu Y."/>
            <person name="Feng Y."/>
            <person name="Jiang X."/>
            <person name="Zhu D."/>
            <person name="Xiang H."/>
            <person name="Feng X."/>
            <person name="Li S."/>
            <person name="Wang J."/>
            <person name="Zhang G."/>
            <person name="Kronforst M.R."/>
            <person name="Wang W."/>
        </authorList>
    </citation>
    <scope>NUCLEOTIDE SEQUENCE [LARGE SCALE GENOMIC DNA]</scope>
    <source>
        <strain evidence="1">Ya'a_city_454_Px</strain>
        <tissue evidence="1">Whole body</tissue>
    </source>
</reference>
<dbReference type="InterPro" id="IPR029063">
    <property type="entry name" value="SAM-dependent_MTases_sf"/>
</dbReference>
<keyword evidence="2" id="KW-1185">Reference proteome</keyword>
<dbReference type="EMBL" id="KQ459604">
    <property type="protein sequence ID" value="KPI92582.1"/>
    <property type="molecule type" value="Genomic_DNA"/>
</dbReference>
<name>A0A194PH08_PAPXU</name>
<gene>
    <name evidence="1" type="ORF">RR46_13803</name>
</gene>
<dbReference type="Gene3D" id="3.40.50.150">
    <property type="entry name" value="Vaccinia Virus protein VP39"/>
    <property type="match status" value="1"/>
</dbReference>
<protein>
    <recommendedName>
        <fullName evidence="3">Methyltransferase type 11 domain-containing protein</fullName>
    </recommendedName>
</protein>
<sequence length="311" mass="36294">MSEDDVFDIKFQFLELFADLDEAQLDVIENWILSRAYRKDLQFKKDLDSKEEDLIKIGKKLRKLVPFEGELASENIVPPIVGDQADCTKANTCHIDEFLYDEKAVEDLIKCGKLKRHYCIDCNSRNVKELIYTSHSMSRQTLKFIFNVLLPADLEGKRLLDVGSRLGAVLYGAYHFSNASSIIGIEMNKECCEVQENIISQFSMDRNRIKVIHSDVMEKHDIVELSDIIVINVLDFFVDIEKHKEMWYFFKKHIKKGTFIITNRSMADTLGYLDIFEEFMEWLTICKPQQMENEAFFDIESNSEIFLYAVK</sequence>
<dbReference type="STRING" id="66420.A0A194PH08"/>
<dbReference type="PANTHER" id="PTHR43675:SF1">
    <property type="entry name" value="RIKEN CDNA 2700097O09 GENE"/>
    <property type="match status" value="1"/>
</dbReference>
<dbReference type="GO" id="GO:0008168">
    <property type="term" value="F:methyltransferase activity"/>
    <property type="evidence" value="ECO:0007669"/>
    <property type="project" value="TreeGrafter"/>
</dbReference>